<keyword evidence="3" id="KW-0472">Membrane</keyword>
<keyword evidence="3" id="KW-1133">Transmembrane helix</keyword>
<proteinExistence type="evidence at transcript level"/>
<name>G8A540_FLAVE</name>
<dbReference type="PANTHER" id="PTHR10366">
    <property type="entry name" value="NAD DEPENDENT EPIMERASE/DEHYDRATASE"/>
    <property type="match status" value="1"/>
</dbReference>
<evidence type="ECO:0000256" key="3">
    <source>
        <dbReference type="SAM" id="Phobius"/>
    </source>
</evidence>
<evidence type="ECO:0000256" key="1">
    <source>
        <dbReference type="ARBA" id="ARBA00023002"/>
    </source>
</evidence>
<dbReference type="EMBL" id="GU169879">
    <property type="protein sequence ID" value="ADX07314.1"/>
    <property type="molecule type" value="mRNA"/>
</dbReference>
<sequence length="282" mass="31076">MSNATILISAINGFVATDIALAFLNAGYRVRGTVRSQEKADAWLALPAFKDHTDSGKLKVVIVKDITPDDAFVGEPLDGVDYFIHTPAQLPDWRPGVTQYPQCKKVIVLGSISGAVDFSVPKHDAPVNGASWNPRDFEYGKNAPHPLFSYSTSKKLADAAAWKYMEDTKPHFALVNMLPGFIYGPSHGHDRFGVHNSSQQWLAGPLFRQDWNFKTASGGPTLVDLRDLSIAFIKAVERDEANGQRLVLSGMKKYVVYRILICECVMDGGFEANEIFLVEVVS</sequence>
<keyword evidence="3" id="KW-0812">Transmembrane</keyword>
<dbReference type="PANTHER" id="PTHR10366:SF562">
    <property type="entry name" value="ALDEHYDE REDUCTASE II (AFU_ORTHOLOGUE AFUA_1G11360)"/>
    <property type="match status" value="1"/>
</dbReference>
<evidence type="ECO:0000313" key="4">
    <source>
        <dbReference type="EMBL" id="ADX07314.1"/>
    </source>
</evidence>
<protein>
    <submittedName>
        <fullName evidence="4">Putative flavonol reductase/cinnamoyl-CoA reductase</fullName>
    </submittedName>
</protein>
<evidence type="ECO:0000256" key="2">
    <source>
        <dbReference type="ARBA" id="ARBA00023445"/>
    </source>
</evidence>
<keyword evidence="1" id="KW-0560">Oxidoreductase</keyword>
<dbReference type="SUPFAM" id="SSF51735">
    <property type="entry name" value="NAD(P)-binding Rossmann-fold domains"/>
    <property type="match status" value="1"/>
</dbReference>
<dbReference type="AlphaFoldDB" id="G8A540"/>
<feature type="transmembrane region" description="Helical" evidence="3">
    <location>
        <begin position="6"/>
        <end position="28"/>
    </location>
</feature>
<accession>G8A540</accession>
<dbReference type="GO" id="GO:0016616">
    <property type="term" value="F:oxidoreductase activity, acting on the CH-OH group of donors, NAD or NADP as acceptor"/>
    <property type="evidence" value="ECO:0007669"/>
    <property type="project" value="TreeGrafter"/>
</dbReference>
<organism evidence="4">
    <name type="scientific">Flammulina velutipes</name>
    <name type="common">Agaricus velutipes</name>
    <dbReference type="NCBI Taxonomy" id="38945"/>
    <lineage>
        <taxon>Eukaryota</taxon>
        <taxon>Fungi</taxon>
        <taxon>Dikarya</taxon>
        <taxon>Basidiomycota</taxon>
        <taxon>Agaricomycotina</taxon>
        <taxon>Agaricomycetes</taxon>
        <taxon>Agaricomycetidae</taxon>
        <taxon>Agaricales</taxon>
        <taxon>Marasmiineae</taxon>
        <taxon>Physalacriaceae</taxon>
        <taxon>Flammulina</taxon>
    </lineage>
</organism>
<dbReference type="Gene3D" id="3.40.50.720">
    <property type="entry name" value="NAD(P)-binding Rossmann-like Domain"/>
    <property type="match status" value="1"/>
</dbReference>
<dbReference type="InterPro" id="IPR036291">
    <property type="entry name" value="NAD(P)-bd_dom_sf"/>
</dbReference>
<reference evidence="4" key="1">
    <citation type="submission" date="2009-11" db="EMBL/GenBank/DDBJ databases">
        <title>Useful genes from Flammulina velutipes.</title>
        <authorList>
            <person name="Yoon H."/>
            <person name="Kim J.-G."/>
            <person name="Lee B.-M."/>
            <person name="Kong W.-S."/>
            <person name="Lee C.-S."/>
            <person name="Choi J.-W."/>
        </authorList>
    </citation>
    <scope>NUCLEOTIDE SEQUENCE</scope>
    <source>
        <strain evidence="4">KACC 42777</strain>
    </source>
</reference>
<comment type="similarity">
    <text evidence="2">Belongs to the NAD(P)-dependent epimerase/dehydratase family. Dihydroflavonol-4-reductase subfamily.</text>
</comment>
<dbReference type="InterPro" id="IPR050425">
    <property type="entry name" value="NAD(P)_dehydrat-like"/>
</dbReference>